<evidence type="ECO:0000256" key="1">
    <source>
        <dbReference type="SAM" id="MobiDB-lite"/>
    </source>
</evidence>
<evidence type="ECO:0008006" key="4">
    <source>
        <dbReference type="Google" id="ProtNLM"/>
    </source>
</evidence>
<feature type="compositionally biased region" description="Low complexity" evidence="1">
    <location>
        <begin position="85"/>
        <end position="108"/>
    </location>
</feature>
<reference evidence="2 3" key="1">
    <citation type="submission" date="2023-08" db="EMBL/GenBank/DDBJ databases">
        <title>Annotated Genome Sequence of Vanrija albida AlHP1.</title>
        <authorList>
            <person name="Herzog R."/>
        </authorList>
    </citation>
    <scope>NUCLEOTIDE SEQUENCE [LARGE SCALE GENOMIC DNA]</scope>
    <source>
        <strain evidence="2 3">AlHP1</strain>
    </source>
</reference>
<feature type="compositionally biased region" description="Low complexity" evidence="1">
    <location>
        <begin position="38"/>
        <end position="49"/>
    </location>
</feature>
<dbReference type="RefSeq" id="XP_069213344.1">
    <property type="nucleotide sequence ID" value="XM_069349800.1"/>
</dbReference>
<sequence>MSLSLGVLPTTTGSAWVSGLATGAQRVEVGEASAAGITDDSAVAAGTDTAADDDGEEPDATDTATDNAPSPTDDAPPQNTTAVSNATTHNTTYNATRGRNGTRTNTTRLPPWNNTNATGNNQLAPLVWASILLPHEVLCGASLFNVSDACCNASAGAVGLQPIPRVFLDGSESAGVQHLCLIAAASANDSATAKAAAKFTNCARWASNDAAVLCSVSTTPRSSGARRAAVAAAAWVLAAAVVAL</sequence>
<organism evidence="2 3">
    <name type="scientific">Vanrija albida</name>
    <dbReference type="NCBI Taxonomy" id="181172"/>
    <lineage>
        <taxon>Eukaryota</taxon>
        <taxon>Fungi</taxon>
        <taxon>Dikarya</taxon>
        <taxon>Basidiomycota</taxon>
        <taxon>Agaricomycotina</taxon>
        <taxon>Tremellomycetes</taxon>
        <taxon>Trichosporonales</taxon>
        <taxon>Trichosporonaceae</taxon>
        <taxon>Vanrija</taxon>
    </lineage>
</organism>
<proteinExistence type="predicted"/>
<comment type="caution">
    <text evidence="2">The sequence shown here is derived from an EMBL/GenBank/DDBJ whole genome shotgun (WGS) entry which is preliminary data.</text>
</comment>
<keyword evidence="3" id="KW-1185">Reference proteome</keyword>
<evidence type="ECO:0000313" key="3">
    <source>
        <dbReference type="Proteomes" id="UP001565368"/>
    </source>
</evidence>
<dbReference type="EMBL" id="JBBXJM010000001">
    <property type="protein sequence ID" value="KAL1413400.1"/>
    <property type="molecule type" value="Genomic_DNA"/>
</dbReference>
<feature type="region of interest" description="Disordered" evidence="1">
    <location>
        <begin position="38"/>
        <end position="116"/>
    </location>
</feature>
<dbReference type="Proteomes" id="UP001565368">
    <property type="component" value="Unassembled WGS sequence"/>
</dbReference>
<feature type="compositionally biased region" description="Low complexity" evidence="1">
    <location>
        <begin position="61"/>
        <end position="77"/>
    </location>
</feature>
<gene>
    <name evidence="2" type="ORF">Q8F55_001166</name>
</gene>
<name>A0ABR3QFA6_9TREE</name>
<evidence type="ECO:0000313" key="2">
    <source>
        <dbReference type="EMBL" id="KAL1413400.1"/>
    </source>
</evidence>
<accession>A0ABR3QFA6</accession>
<dbReference type="GeneID" id="95982209"/>
<protein>
    <recommendedName>
        <fullName evidence="4">Extracellular membrane protein CFEM domain-containing protein</fullName>
    </recommendedName>
</protein>
<feature type="compositionally biased region" description="Acidic residues" evidence="1">
    <location>
        <begin position="50"/>
        <end position="60"/>
    </location>
</feature>